<feature type="compositionally biased region" description="Low complexity" evidence="1">
    <location>
        <begin position="128"/>
        <end position="139"/>
    </location>
</feature>
<evidence type="ECO:0000313" key="3">
    <source>
        <dbReference type="Proteomes" id="UP000095751"/>
    </source>
</evidence>
<organism evidence="2 3">
    <name type="scientific">Fragilariopsis cylindrus CCMP1102</name>
    <dbReference type="NCBI Taxonomy" id="635003"/>
    <lineage>
        <taxon>Eukaryota</taxon>
        <taxon>Sar</taxon>
        <taxon>Stramenopiles</taxon>
        <taxon>Ochrophyta</taxon>
        <taxon>Bacillariophyta</taxon>
        <taxon>Bacillariophyceae</taxon>
        <taxon>Bacillariophycidae</taxon>
        <taxon>Bacillariales</taxon>
        <taxon>Bacillariaceae</taxon>
        <taxon>Fragilariopsis</taxon>
    </lineage>
</organism>
<proteinExistence type="predicted"/>
<feature type="compositionally biased region" description="Acidic residues" evidence="1">
    <location>
        <begin position="155"/>
        <end position="166"/>
    </location>
</feature>
<sequence>MFNPNLKRSRDLDDVVVETAGGEHEFDSLPPTKKRAKIHKKTTTTIIFDGVDPCIVTRMNCVFPLTDIVAAFLVATSTSGPIRPTAEKRKRSNNDDAPSAPRSSSALPIVTATQLIFPPSSLFLELSSSSSAPSPFTESLSKKRKVNNSSHDDVSVDFDDDDVVEEEDRKPSASERWNLLNNNKSNANNEVICLDCDDDDDDAVVPLPTMKTASAASMPTTSRAIVSSSDDDDDEVQIVGSKGDNALADYAHARADCVVCKFDNSSRHGSDSNKECCKNCFCFVCDIPSSQCQEWTSGSNHHCNAISGDVNSKWSKLRRQHKISKAKKVATTKKRRATATTVTPPRRKKQTTKTKLTTATKAKKTTTKAAREEQRTEIRLRLKAKFDAAQKNKKKATAAPKKAPPAPAPAAVATIAAIPAPPPQCCSECSKGMQQRDVAVTDQFGHQFCFDCIITSVTNNNNTGTGNNGNAPINLTGGVIDGKKTCSSCGQDGHCLRTSKKCPVYWQLRKESAIRKADRLW</sequence>
<dbReference type="AlphaFoldDB" id="A0A1E7FZ65"/>
<feature type="region of interest" description="Disordered" evidence="1">
    <location>
        <begin position="80"/>
        <end position="105"/>
    </location>
</feature>
<evidence type="ECO:0000256" key="1">
    <source>
        <dbReference type="SAM" id="MobiDB-lite"/>
    </source>
</evidence>
<dbReference type="OrthoDB" id="204836at2759"/>
<dbReference type="InterPro" id="IPR053234">
    <property type="entry name" value="RPM1_Interactor"/>
</dbReference>
<dbReference type="PANTHER" id="PTHR33443:SF30">
    <property type="entry name" value="SARCOSINE DEHYDROGENASE-2C PROTEIN"/>
    <property type="match status" value="1"/>
</dbReference>
<evidence type="ECO:0008006" key="4">
    <source>
        <dbReference type="Google" id="ProtNLM"/>
    </source>
</evidence>
<reference evidence="2 3" key="1">
    <citation type="submission" date="2016-09" db="EMBL/GenBank/DDBJ databases">
        <title>Extensive genetic diversity and differential bi-allelic expression allows diatom success in the polar Southern Ocean.</title>
        <authorList>
            <consortium name="DOE Joint Genome Institute"/>
            <person name="Mock T."/>
            <person name="Otillar R.P."/>
            <person name="Strauss J."/>
            <person name="Dupont C."/>
            <person name="Frickenhaus S."/>
            <person name="Maumus F."/>
            <person name="Mcmullan M."/>
            <person name="Sanges R."/>
            <person name="Schmutz J."/>
            <person name="Toseland A."/>
            <person name="Valas R."/>
            <person name="Veluchamy A."/>
            <person name="Ward B.J."/>
            <person name="Allen A."/>
            <person name="Barry K."/>
            <person name="Falciatore A."/>
            <person name="Ferrante M."/>
            <person name="Fortunato A.E."/>
            <person name="Gloeckner G."/>
            <person name="Gruber A."/>
            <person name="Hipkin R."/>
            <person name="Janech M."/>
            <person name="Kroth P."/>
            <person name="Leese F."/>
            <person name="Lindquist E."/>
            <person name="Lyon B.R."/>
            <person name="Martin J."/>
            <person name="Mayer C."/>
            <person name="Parker M."/>
            <person name="Quesneville H."/>
            <person name="Raymond J."/>
            <person name="Uhlig C."/>
            <person name="Valentin K.U."/>
            <person name="Worden A.Z."/>
            <person name="Armbrust E.V."/>
            <person name="Bowler C."/>
            <person name="Green B."/>
            <person name="Moulton V."/>
            <person name="Van Oosterhout C."/>
            <person name="Grigoriev I."/>
        </authorList>
    </citation>
    <scope>NUCLEOTIDE SEQUENCE [LARGE SCALE GENOMIC DNA]</scope>
    <source>
        <strain evidence="2 3">CCMP1102</strain>
    </source>
</reference>
<name>A0A1E7FZ65_9STRA</name>
<evidence type="ECO:0000313" key="2">
    <source>
        <dbReference type="EMBL" id="OEU23438.1"/>
    </source>
</evidence>
<dbReference type="PANTHER" id="PTHR33443">
    <property type="entry name" value="ZGC:112980"/>
    <property type="match status" value="1"/>
</dbReference>
<feature type="region of interest" description="Disordered" evidence="1">
    <location>
        <begin position="128"/>
        <end position="173"/>
    </location>
</feature>
<keyword evidence="3" id="KW-1185">Reference proteome</keyword>
<dbReference type="KEGG" id="fcy:FRACYDRAFT_233609"/>
<feature type="region of interest" description="Disordered" evidence="1">
    <location>
        <begin position="329"/>
        <end position="353"/>
    </location>
</feature>
<gene>
    <name evidence="2" type="ORF">FRACYDRAFT_233609</name>
</gene>
<dbReference type="InParanoid" id="A0A1E7FZ65"/>
<accession>A0A1E7FZ65</accession>
<dbReference type="EMBL" id="KV784353">
    <property type="protein sequence ID" value="OEU23438.1"/>
    <property type="molecule type" value="Genomic_DNA"/>
</dbReference>
<protein>
    <recommendedName>
        <fullName evidence="4">RING-type domain-containing protein</fullName>
    </recommendedName>
</protein>
<dbReference type="Proteomes" id="UP000095751">
    <property type="component" value="Unassembled WGS sequence"/>
</dbReference>